<feature type="transmembrane region" description="Helical" evidence="1">
    <location>
        <begin position="41"/>
        <end position="63"/>
    </location>
</feature>
<name>A0A644ZEB8_9ZZZZ</name>
<dbReference type="Gene3D" id="2.60.40.1630">
    <property type="entry name" value="bacillus anthracis domain"/>
    <property type="match status" value="1"/>
</dbReference>
<dbReference type="Pfam" id="PF18705">
    <property type="entry name" value="DUF5643"/>
    <property type="match status" value="1"/>
</dbReference>
<organism evidence="4">
    <name type="scientific">bioreactor metagenome</name>
    <dbReference type="NCBI Taxonomy" id="1076179"/>
    <lineage>
        <taxon>unclassified sequences</taxon>
        <taxon>metagenomes</taxon>
        <taxon>ecological metagenomes</taxon>
    </lineage>
</organism>
<dbReference type="InterPro" id="IPR040680">
    <property type="entry name" value="DUF5643"/>
</dbReference>
<keyword evidence="1" id="KW-0472">Membrane</keyword>
<reference evidence="4" key="1">
    <citation type="submission" date="2019-08" db="EMBL/GenBank/DDBJ databases">
        <authorList>
            <person name="Kucharzyk K."/>
            <person name="Murdoch R.W."/>
            <person name="Higgins S."/>
            <person name="Loffler F."/>
        </authorList>
    </citation>
    <scope>NUCLEOTIDE SEQUENCE</scope>
</reference>
<dbReference type="AlphaFoldDB" id="A0A644ZEB8"/>
<protein>
    <recommendedName>
        <fullName evidence="5">DUF4179 domain-containing protein</fullName>
    </recommendedName>
</protein>
<dbReference type="InterPro" id="IPR025436">
    <property type="entry name" value="DUF4179"/>
</dbReference>
<keyword evidence="1" id="KW-0812">Transmembrane</keyword>
<dbReference type="Pfam" id="PF13786">
    <property type="entry name" value="DUF4179"/>
    <property type="match status" value="1"/>
</dbReference>
<evidence type="ECO:0000259" key="2">
    <source>
        <dbReference type="Pfam" id="PF13786"/>
    </source>
</evidence>
<feature type="domain" description="DUF5643" evidence="3">
    <location>
        <begin position="241"/>
        <end position="349"/>
    </location>
</feature>
<proteinExistence type="predicted"/>
<evidence type="ECO:0000256" key="1">
    <source>
        <dbReference type="SAM" id="Phobius"/>
    </source>
</evidence>
<evidence type="ECO:0008006" key="5">
    <source>
        <dbReference type="Google" id="ProtNLM"/>
    </source>
</evidence>
<feature type="domain" description="DUF4179" evidence="2">
    <location>
        <begin position="47"/>
        <end position="131"/>
    </location>
</feature>
<keyword evidence="1" id="KW-1133">Transmembrane helix</keyword>
<dbReference type="EMBL" id="VSSQ01008561">
    <property type="protein sequence ID" value="MPM39206.1"/>
    <property type="molecule type" value="Genomic_DNA"/>
</dbReference>
<comment type="caution">
    <text evidence="4">The sequence shown here is derived from an EMBL/GenBank/DDBJ whole genome shotgun (WGS) entry which is preliminary data.</text>
</comment>
<gene>
    <name evidence="4" type="ORF">SDC9_85839</name>
</gene>
<accession>A0A644ZEB8</accession>
<sequence>MNRNEEYTALRDSLAETPPQLAYTVAKAVKRKKASRKRTRILGIPVGSLAVCFVAFMLLVNLFPPFARACGGVPVLRELAKAVTWSPSLSAAVEDEYVQSVGQEQSKNGITARVEYLIVDQKQLNVFYTLDTDQYGQLDADGAVTLPDGGDGYGSSSGSYGTPNGDLRQLTVDFVDRDMPEGLTLTLNVYQSAYDENGIALEPAEETMEDAYFEVHTHDPETLAVFAFDLTFDPWFTAQGETVAVGKTFQLDSQTLTLKQAEIYPTHLRLDFGYDPDNTAWLTGLDFFVENERGQRFVPVTNGISATGEENSPAMVTYWMDTTYFSNSKELKLYITQARWLEKSREKIRLNLATEEHAPLPDGTELIGIQHLDSGYLLTFREKQLQENHLYGLWNGYQDADGTELRFSSTGSSCSYQDLDTGEYLDGSASGFFFETVPLPGDQETEVWLKPVFTRVTDFSAPAAISIR</sequence>
<evidence type="ECO:0000259" key="3">
    <source>
        <dbReference type="Pfam" id="PF18705"/>
    </source>
</evidence>
<evidence type="ECO:0000313" key="4">
    <source>
        <dbReference type="EMBL" id="MPM39206.1"/>
    </source>
</evidence>